<keyword evidence="2 8" id="KW-1277">Toxin-antitoxin system</keyword>
<dbReference type="PANTHER" id="PTHR33653:SF1">
    <property type="entry name" value="RIBONUCLEASE VAPC2"/>
    <property type="match status" value="1"/>
</dbReference>
<evidence type="ECO:0000256" key="4">
    <source>
        <dbReference type="ARBA" id="ARBA00022723"/>
    </source>
</evidence>
<evidence type="ECO:0000256" key="1">
    <source>
        <dbReference type="ARBA" id="ARBA00001946"/>
    </source>
</evidence>
<dbReference type="EMBL" id="SLVM01000007">
    <property type="protein sequence ID" value="TCM85442.1"/>
    <property type="molecule type" value="Genomic_DNA"/>
</dbReference>
<evidence type="ECO:0000256" key="2">
    <source>
        <dbReference type="ARBA" id="ARBA00022649"/>
    </source>
</evidence>
<evidence type="ECO:0000256" key="8">
    <source>
        <dbReference type="HAMAP-Rule" id="MF_00265"/>
    </source>
</evidence>
<dbReference type="Proteomes" id="UP000295277">
    <property type="component" value="Unassembled WGS sequence"/>
</dbReference>
<keyword evidence="8" id="KW-0800">Toxin</keyword>
<organism evidence="10 11">
    <name type="scientific">Rhodovulum steppense</name>
    <dbReference type="NCBI Taxonomy" id="540251"/>
    <lineage>
        <taxon>Bacteria</taxon>
        <taxon>Pseudomonadati</taxon>
        <taxon>Pseudomonadota</taxon>
        <taxon>Alphaproteobacteria</taxon>
        <taxon>Rhodobacterales</taxon>
        <taxon>Paracoccaceae</taxon>
        <taxon>Rhodovulum</taxon>
    </lineage>
</organism>
<dbReference type="AlphaFoldDB" id="A0A4R1YWA2"/>
<dbReference type="CDD" id="cd18731">
    <property type="entry name" value="PIN_NgFitB-like"/>
    <property type="match status" value="1"/>
</dbReference>
<keyword evidence="6 8" id="KW-0460">Magnesium</keyword>
<reference evidence="10 11" key="1">
    <citation type="submission" date="2019-03" db="EMBL/GenBank/DDBJ databases">
        <title>Genomic Encyclopedia of Type Strains, Phase IV (KMG-IV): sequencing the most valuable type-strain genomes for metagenomic binning, comparative biology and taxonomic classification.</title>
        <authorList>
            <person name="Goeker M."/>
        </authorList>
    </citation>
    <scope>NUCLEOTIDE SEQUENCE [LARGE SCALE GENOMIC DNA]</scope>
    <source>
        <strain evidence="10 11">DSM 21153</strain>
    </source>
</reference>
<evidence type="ECO:0000259" key="9">
    <source>
        <dbReference type="Pfam" id="PF01850"/>
    </source>
</evidence>
<feature type="domain" description="PIN" evidence="9">
    <location>
        <begin position="2"/>
        <end position="123"/>
    </location>
</feature>
<dbReference type="PANTHER" id="PTHR33653">
    <property type="entry name" value="RIBONUCLEASE VAPC2"/>
    <property type="match status" value="1"/>
</dbReference>
<keyword evidence="11" id="KW-1185">Reference proteome</keyword>
<dbReference type="InterPro" id="IPR050556">
    <property type="entry name" value="Type_II_TA_system_RNase"/>
</dbReference>
<proteinExistence type="inferred from homology"/>
<comment type="caution">
    <text evidence="10">The sequence shown here is derived from an EMBL/GenBank/DDBJ whole genome shotgun (WGS) entry which is preliminary data.</text>
</comment>
<gene>
    <name evidence="8" type="primary">vapC</name>
    <name evidence="10" type="ORF">EV216_10716</name>
</gene>
<accession>A0A4R1YWA2</accession>
<keyword evidence="3 8" id="KW-0540">Nuclease</keyword>
<dbReference type="SUPFAM" id="SSF88723">
    <property type="entry name" value="PIN domain-like"/>
    <property type="match status" value="1"/>
</dbReference>
<keyword evidence="4 8" id="KW-0479">Metal-binding</keyword>
<keyword evidence="5 8" id="KW-0378">Hydrolase</keyword>
<feature type="binding site" evidence="8">
    <location>
        <position position="104"/>
    </location>
    <ligand>
        <name>Mg(2+)</name>
        <dbReference type="ChEBI" id="CHEBI:18420"/>
    </ligand>
</feature>
<name>A0A4R1YWA2_9RHOB</name>
<dbReference type="Gene3D" id="3.40.50.1010">
    <property type="entry name" value="5'-nuclease"/>
    <property type="match status" value="1"/>
</dbReference>
<dbReference type="InterPro" id="IPR029060">
    <property type="entry name" value="PIN-like_dom_sf"/>
</dbReference>
<dbReference type="HAMAP" id="MF_00265">
    <property type="entry name" value="VapC_Nob1"/>
    <property type="match status" value="1"/>
</dbReference>
<sequence length="140" mass="15112">MIILDTNVISELLRPAPEPKVEHWLSAQDGLNVYLTSISEAELRYGLAIMGNGKRRAALVDAVDRILREDLAGRILPFDSDAAQSYATIAAARRAAGRPIAQADCQIASIAHTRGATVATRNTPDFEGCEIDLINPWTAA</sequence>
<comment type="function">
    <text evidence="8">Toxic component of a toxin-antitoxin (TA) system. An RNase.</text>
</comment>
<dbReference type="GO" id="GO:0016787">
    <property type="term" value="F:hydrolase activity"/>
    <property type="evidence" value="ECO:0007669"/>
    <property type="project" value="UniProtKB-KW"/>
</dbReference>
<feature type="binding site" evidence="8">
    <location>
        <position position="5"/>
    </location>
    <ligand>
        <name>Mg(2+)</name>
        <dbReference type="ChEBI" id="CHEBI:18420"/>
    </ligand>
</feature>
<protein>
    <recommendedName>
        <fullName evidence="8">Ribonuclease VapC</fullName>
        <shortName evidence="8">RNase VapC</shortName>
        <ecNumber evidence="8">3.1.-.-</ecNumber>
    </recommendedName>
    <alternativeName>
        <fullName evidence="8">Toxin VapC</fullName>
    </alternativeName>
</protein>
<evidence type="ECO:0000256" key="5">
    <source>
        <dbReference type="ARBA" id="ARBA00022801"/>
    </source>
</evidence>
<evidence type="ECO:0000256" key="6">
    <source>
        <dbReference type="ARBA" id="ARBA00022842"/>
    </source>
</evidence>
<evidence type="ECO:0000313" key="10">
    <source>
        <dbReference type="EMBL" id="TCM85442.1"/>
    </source>
</evidence>
<dbReference type="OrthoDB" id="9804823at2"/>
<dbReference type="EC" id="3.1.-.-" evidence="8"/>
<comment type="similarity">
    <text evidence="7 8">Belongs to the PINc/VapC protein family.</text>
</comment>
<comment type="cofactor">
    <cofactor evidence="1 8">
        <name>Mg(2+)</name>
        <dbReference type="ChEBI" id="CHEBI:18420"/>
    </cofactor>
</comment>
<dbReference type="InterPro" id="IPR002716">
    <property type="entry name" value="PIN_dom"/>
</dbReference>
<dbReference type="RefSeq" id="WP_132694148.1">
    <property type="nucleotide sequence ID" value="NZ_SLVM01000007.1"/>
</dbReference>
<dbReference type="GO" id="GO:0000287">
    <property type="term" value="F:magnesium ion binding"/>
    <property type="evidence" value="ECO:0007669"/>
    <property type="project" value="UniProtKB-UniRule"/>
</dbReference>
<dbReference type="InterPro" id="IPR022907">
    <property type="entry name" value="VapC_family"/>
</dbReference>
<dbReference type="GO" id="GO:0004540">
    <property type="term" value="F:RNA nuclease activity"/>
    <property type="evidence" value="ECO:0007669"/>
    <property type="project" value="InterPro"/>
</dbReference>
<dbReference type="GO" id="GO:0090729">
    <property type="term" value="F:toxin activity"/>
    <property type="evidence" value="ECO:0007669"/>
    <property type="project" value="UniProtKB-KW"/>
</dbReference>
<evidence type="ECO:0000313" key="11">
    <source>
        <dbReference type="Proteomes" id="UP000295277"/>
    </source>
</evidence>
<evidence type="ECO:0000256" key="7">
    <source>
        <dbReference type="ARBA" id="ARBA00038093"/>
    </source>
</evidence>
<evidence type="ECO:0000256" key="3">
    <source>
        <dbReference type="ARBA" id="ARBA00022722"/>
    </source>
</evidence>
<dbReference type="Pfam" id="PF01850">
    <property type="entry name" value="PIN"/>
    <property type="match status" value="1"/>
</dbReference>